<comment type="catalytic activity">
    <reaction evidence="8">
        <text>fluoride(in) = fluoride(out)</text>
        <dbReference type="Rhea" id="RHEA:76159"/>
        <dbReference type="ChEBI" id="CHEBI:17051"/>
    </reaction>
    <physiologicalReaction direction="left-to-right" evidence="8">
        <dbReference type="Rhea" id="RHEA:76160"/>
    </physiologicalReaction>
</comment>
<evidence type="ECO:0000256" key="8">
    <source>
        <dbReference type="ARBA" id="ARBA00035585"/>
    </source>
</evidence>
<keyword evidence="10" id="KW-0406">Ion transport</keyword>
<keyword evidence="3 10" id="KW-0812">Transmembrane</keyword>
<dbReference type="RefSeq" id="WP_104687787.1">
    <property type="nucleotide sequence ID" value="NZ_JBKTHY010000004.1"/>
</dbReference>
<keyword evidence="10" id="KW-0479">Metal-binding</keyword>
<organism evidence="11 12">
    <name type="scientific">Limosilactobacillus pontis</name>
    <dbReference type="NCBI Taxonomy" id="35787"/>
    <lineage>
        <taxon>Bacteria</taxon>
        <taxon>Bacillati</taxon>
        <taxon>Bacillota</taxon>
        <taxon>Bacilli</taxon>
        <taxon>Lactobacillales</taxon>
        <taxon>Lactobacillaceae</taxon>
        <taxon>Limosilactobacillus</taxon>
    </lineage>
</organism>
<comment type="subcellular location">
    <subcellularLocation>
        <location evidence="1 10">Cell membrane</location>
        <topology evidence="1 10">Multi-pass membrane protein</topology>
    </subcellularLocation>
</comment>
<dbReference type="HAMAP" id="MF_00454">
    <property type="entry name" value="FluC"/>
    <property type="match status" value="1"/>
</dbReference>
<gene>
    <name evidence="10" type="primary">fluC</name>
    <name evidence="10" type="synonym">crcB</name>
    <name evidence="11" type="ORF">CK797_00030</name>
</gene>
<evidence type="ECO:0000313" key="11">
    <source>
        <dbReference type="EMBL" id="PMB83227.1"/>
    </source>
</evidence>
<dbReference type="EMBL" id="PNFV01000001">
    <property type="protein sequence ID" value="PMB83227.1"/>
    <property type="molecule type" value="Genomic_DNA"/>
</dbReference>
<comment type="similarity">
    <text evidence="7 10">Belongs to the fluoride channel Fluc/FEX (TC 1.A.43) family.</text>
</comment>
<evidence type="ECO:0000256" key="1">
    <source>
        <dbReference type="ARBA" id="ARBA00004651"/>
    </source>
</evidence>
<evidence type="ECO:0000256" key="6">
    <source>
        <dbReference type="ARBA" id="ARBA00023303"/>
    </source>
</evidence>
<keyword evidence="6 10" id="KW-0407">Ion channel</keyword>
<comment type="activity regulation">
    <text evidence="10">Na(+) is not transported, but it plays an essential structural role and its presence is essential for fluoride channel function.</text>
</comment>
<keyword evidence="10" id="KW-0813">Transport</keyword>
<comment type="caution">
    <text evidence="11">The sequence shown here is derived from an EMBL/GenBank/DDBJ whole genome shotgun (WGS) entry which is preliminary data.</text>
</comment>
<keyword evidence="5 10" id="KW-0472">Membrane</keyword>
<keyword evidence="4 10" id="KW-1133">Transmembrane helix</keyword>
<dbReference type="OrthoDB" id="9799631at2"/>
<evidence type="ECO:0000256" key="5">
    <source>
        <dbReference type="ARBA" id="ARBA00023136"/>
    </source>
</evidence>
<evidence type="ECO:0000256" key="7">
    <source>
        <dbReference type="ARBA" id="ARBA00035120"/>
    </source>
</evidence>
<keyword evidence="2 10" id="KW-1003">Cell membrane</keyword>
<dbReference type="AlphaFoldDB" id="A0A2J6NPH5"/>
<comment type="function">
    <text evidence="9 10">Fluoride-specific ion channel. Important for reducing fluoride concentration in the cell, thus reducing its toxicity.</text>
</comment>
<name>A0A2J6NPH5_9LACO</name>
<evidence type="ECO:0000256" key="4">
    <source>
        <dbReference type="ARBA" id="ARBA00022989"/>
    </source>
</evidence>
<feature type="binding site" evidence="10">
    <location>
        <position position="73"/>
    </location>
    <ligand>
        <name>Na(+)</name>
        <dbReference type="ChEBI" id="CHEBI:29101"/>
        <note>structural</note>
    </ligand>
</feature>
<dbReference type="GO" id="GO:0062054">
    <property type="term" value="F:fluoride channel activity"/>
    <property type="evidence" value="ECO:0007669"/>
    <property type="project" value="UniProtKB-UniRule"/>
</dbReference>
<evidence type="ECO:0000313" key="12">
    <source>
        <dbReference type="Proteomes" id="UP000239920"/>
    </source>
</evidence>
<dbReference type="GO" id="GO:0005886">
    <property type="term" value="C:plasma membrane"/>
    <property type="evidence" value="ECO:0007669"/>
    <property type="project" value="UniProtKB-SubCell"/>
</dbReference>
<dbReference type="Proteomes" id="UP000239920">
    <property type="component" value="Unassembled WGS sequence"/>
</dbReference>
<evidence type="ECO:0000256" key="3">
    <source>
        <dbReference type="ARBA" id="ARBA00022692"/>
    </source>
</evidence>
<sequence length="126" mass="13211">MKLSNAISVAAFGFAGGIFRDLLSTALDVKGVLIANLLGCFLLAFLTYYVIERDLLAGWLNAGLGTGLVGAFTTFSSFSTTTIKLALHSLTSAGLYLLLSMGCGLVMAGLGMLLARHLGRMVDHHA</sequence>
<feature type="transmembrane region" description="Helical" evidence="10">
    <location>
        <begin position="30"/>
        <end position="51"/>
    </location>
</feature>
<dbReference type="Pfam" id="PF02537">
    <property type="entry name" value="CRCB"/>
    <property type="match status" value="1"/>
</dbReference>
<dbReference type="InterPro" id="IPR003691">
    <property type="entry name" value="FluC"/>
</dbReference>
<proteinExistence type="inferred from homology"/>
<protein>
    <recommendedName>
        <fullName evidence="10">Fluoride-specific ion channel FluC</fullName>
    </recommendedName>
</protein>
<feature type="transmembrane region" description="Helical" evidence="10">
    <location>
        <begin position="95"/>
        <end position="115"/>
    </location>
</feature>
<reference evidence="11 12" key="1">
    <citation type="submission" date="2017-09" db="EMBL/GenBank/DDBJ databases">
        <title>Bacterial strain isolated from the female urinary microbiota.</title>
        <authorList>
            <person name="Thomas-White K."/>
            <person name="Kumar N."/>
            <person name="Forster S."/>
            <person name="Putonti C."/>
            <person name="Lawley T."/>
            <person name="Wolfe A.J."/>
        </authorList>
    </citation>
    <scope>NUCLEOTIDE SEQUENCE [LARGE SCALE GENOMIC DNA]</scope>
    <source>
        <strain evidence="11 12">UMB0683</strain>
    </source>
</reference>
<evidence type="ECO:0000256" key="9">
    <source>
        <dbReference type="ARBA" id="ARBA00049940"/>
    </source>
</evidence>
<feature type="binding site" evidence="10">
    <location>
        <position position="70"/>
    </location>
    <ligand>
        <name>Na(+)</name>
        <dbReference type="ChEBI" id="CHEBI:29101"/>
        <note>structural</note>
    </ligand>
</feature>
<dbReference type="GO" id="GO:0140114">
    <property type="term" value="P:cellular detoxification of fluoride"/>
    <property type="evidence" value="ECO:0007669"/>
    <property type="project" value="UniProtKB-UniRule"/>
</dbReference>
<evidence type="ECO:0000256" key="2">
    <source>
        <dbReference type="ARBA" id="ARBA00022475"/>
    </source>
</evidence>
<accession>A0A2J6NPH5</accession>
<evidence type="ECO:0000256" key="10">
    <source>
        <dbReference type="HAMAP-Rule" id="MF_00454"/>
    </source>
</evidence>
<keyword evidence="10" id="KW-0915">Sodium</keyword>
<feature type="transmembrane region" description="Helical" evidence="10">
    <location>
        <begin position="58"/>
        <end position="75"/>
    </location>
</feature>
<dbReference type="GO" id="GO:0046872">
    <property type="term" value="F:metal ion binding"/>
    <property type="evidence" value="ECO:0007669"/>
    <property type="project" value="UniProtKB-KW"/>
</dbReference>